<comment type="function">
    <text evidence="11">Plays a major role in protein secretion by helping the post-translocational extracellular folding of several secreted proteins.</text>
</comment>
<dbReference type="PROSITE" id="PS50198">
    <property type="entry name" value="PPIC_PPIASE_2"/>
    <property type="match status" value="1"/>
</dbReference>
<comment type="similarity">
    <text evidence="3 11">Belongs to the PrsA family.</text>
</comment>
<evidence type="ECO:0000313" key="16">
    <source>
        <dbReference type="Proteomes" id="UP000318138"/>
    </source>
</evidence>
<dbReference type="GO" id="GO:0005886">
    <property type="term" value="C:plasma membrane"/>
    <property type="evidence" value="ECO:0007669"/>
    <property type="project" value="UniProtKB-SubCell"/>
</dbReference>
<evidence type="ECO:0000256" key="12">
    <source>
        <dbReference type="SAM" id="MobiDB-lite"/>
    </source>
</evidence>
<keyword evidence="4 11" id="KW-1003">Cell membrane</keyword>
<comment type="subcellular location">
    <subcellularLocation>
        <location evidence="2 11">Cell membrane</location>
        <topology evidence="2 11">Lipid-anchor</topology>
    </subcellularLocation>
</comment>
<dbReference type="InterPro" id="IPR046357">
    <property type="entry name" value="PPIase_dom_sf"/>
</dbReference>
<dbReference type="Proteomes" id="UP000318138">
    <property type="component" value="Chromosome"/>
</dbReference>
<organism evidence="15 16">
    <name type="scientific">Paenalkalicoccus suaedae</name>
    <dbReference type="NCBI Taxonomy" id="2592382"/>
    <lineage>
        <taxon>Bacteria</taxon>
        <taxon>Bacillati</taxon>
        <taxon>Bacillota</taxon>
        <taxon>Bacilli</taxon>
        <taxon>Bacillales</taxon>
        <taxon>Bacillaceae</taxon>
        <taxon>Paenalkalicoccus</taxon>
    </lineage>
</organism>
<keyword evidence="6 11" id="KW-0697">Rotamase</keyword>
<feature type="compositionally biased region" description="Acidic residues" evidence="12">
    <location>
        <begin position="302"/>
        <end position="318"/>
    </location>
</feature>
<dbReference type="EC" id="5.2.1.8" evidence="11"/>
<evidence type="ECO:0000256" key="7">
    <source>
        <dbReference type="ARBA" id="ARBA00023136"/>
    </source>
</evidence>
<dbReference type="SUPFAM" id="SSF109998">
    <property type="entry name" value="Triger factor/SurA peptide-binding domain-like"/>
    <property type="match status" value="1"/>
</dbReference>
<accession>A0A859FDU4</accession>
<evidence type="ECO:0000256" key="8">
    <source>
        <dbReference type="ARBA" id="ARBA00023139"/>
    </source>
</evidence>
<dbReference type="PANTHER" id="PTHR47245:SF1">
    <property type="entry name" value="FOLDASE PROTEIN PRSA"/>
    <property type="match status" value="1"/>
</dbReference>
<dbReference type="AlphaFoldDB" id="A0A859FDU4"/>
<dbReference type="PROSITE" id="PS01096">
    <property type="entry name" value="PPIC_PPIASE_1"/>
    <property type="match status" value="1"/>
</dbReference>
<dbReference type="HAMAP" id="MF_01145">
    <property type="entry name" value="Foldase_PrsA"/>
    <property type="match status" value="1"/>
</dbReference>
<protein>
    <recommendedName>
        <fullName evidence="11">Foldase protein PrsA</fullName>
        <ecNumber evidence="11">5.2.1.8</ecNumber>
    </recommendedName>
</protein>
<keyword evidence="9 11" id="KW-0413">Isomerase</keyword>
<feature type="region of interest" description="Disordered" evidence="12">
    <location>
        <begin position="298"/>
        <end position="318"/>
    </location>
</feature>
<evidence type="ECO:0000256" key="3">
    <source>
        <dbReference type="ARBA" id="ARBA00006071"/>
    </source>
</evidence>
<feature type="domain" description="PpiC" evidence="14">
    <location>
        <begin position="159"/>
        <end position="249"/>
    </location>
</feature>
<evidence type="ECO:0000256" key="4">
    <source>
        <dbReference type="ARBA" id="ARBA00022475"/>
    </source>
</evidence>
<keyword evidence="10 11" id="KW-0449">Lipoprotein</keyword>
<dbReference type="Gene3D" id="1.10.4030.10">
    <property type="entry name" value="Porin chaperone SurA, peptide-binding domain"/>
    <property type="match status" value="1"/>
</dbReference>
<dbReference type="EMBL" id="CP041372">
    <property type="protein sequence ID" value="QKS70744.1"/>
    <property type="molecule type" value="Genomic_DNA"/>
</dbReference>
<evidence type="ECO:0000256" key="11">
    <source>
        <dbReference type="HAMAP-Rule" id="MF_01145"/>
    </source>
</evidence>
<dbReference type="InterPro" id="IPR023059">
    <property type="entry name" value="Foldase_PrsA"/>
</dbReference>
<dbReference type="GO" id="GO:0003755">
    <property type="term" value="F:peptidyl-prolyl cis-trans isomerase activity"/>
    <property type="evidence" value="ECO:0007669"/>
    <property type="project" value="UniProtKB-UniRule"/>
</dbReference>
<dbReference type="KEGG" id="psua:FLK61_28820"/>
<dbReference type="InterPro" id="IPR000297">
    <property type="entry name" value="PPIase_PpiC"/>
</dbReference>
<dbReference type="GO" id="GO:0006457">
    <property type="term" value="P:protein folding"/>
    <property type="evidence" value="ECO:0007669"/>
    <property type="project" value="UniProtKB-UniRule"/>
</dbReference>
<feature type="signal peptide" evidence="13">
    <location>
        <begin position="1"/>
        <end position="19"/>
    </location>
</feature>
<evidence type="ECO:0000256" key="13">
    <source>
        <dbReference type="SAM" id="SignalP"/>
    </source>
</evidence>
<dbReference type="RefSeq" id="WP_176008779.1">
    <property type="nucleotide sequence ID" value="NZ_CP041372.2"/>
</dbReference>
<evidence type="ECO:0000259" key="14">
    <source>
        <dbReference type="PROSITE" id="PS50198"/>
    </source>
</evidence>
<evidence type="ECO:0000256" key="9">
    <source>
        <dbReference type="ARBA" id="ARBA00023235"/>
    </source>
</evidence>
<evidence type="ECO:0000256" key="10">
    <source>
        <dbReference type="ARBA" id="ARBA00023288"/>
    </source>
</evidence>
<gene>
    <name evidence="11" type="primary">prsA</name>
    <name evidence="15" type="ORF">FLK61_28820</name>
</gene>
<reference evidence="16" key="1">
    <citation type="submission" date="2019-07" db="EMBL/GenBank/DDBJ databases">
        <title>Bacillus alkalisoli sp. nov. isolated from saline soil.</title>
        <authorList>
            <person name="Sun J.-Q."/>
            <person name="Xu L."/>
        </authorList>
    </citation>
    <scope>NUCLEOTIDE SEQUENCE [LARGE SCALE GENOMIC DNA]</scope>
    <source>
        <strain evidence="16">M4U3P1</strain>
    </source>
</reference>
<dbReference type="PROSITE" id="PS51257">
    <property type="entry name" value="PROKAR_LIPOPROTEIN"/>
    <property type="match status" value="1"/>
</dbReference>
<proteinExistence type="inferred from homology"/>
<keyword evidence="5 11" id="KW-0732">Signal</keyword>
<evidence type="ECO:0000256" key="5">
    <source>
        <dbReference type="ARBA" id="ARBA00022729"/>
    </source>
</evidence>
<comment type="catalytic activity">
    <reaction evidence="1 11">
        <text>[protein]-peptidylproline (omega=180) = [protein]-peptidylproline (omega=0)</text>
        <dbReference type="Rhea" id="RHEA:16237"/>
        <dbReference type="Rhea" id="RHEA-COMP:10747"/>
        <dbReference type="Rhea" id="RHEA-COMP:10748"/>
        <dbReference type="ChEBI" id="CHEBI:83833"/>
        <dbReference type="ChEBI" id="CHEBI:83834"/>
        <dbReference type="EC" id="5.2.1.8"/>
    </reaction>
</comment>
<dbReference type="Pfam" id="PF00639">
    <property type="entry name" value="Rotamase"/>
    <property type="match status" value="1"/>
</dbReference>
<dbReference type="InterPro" id="IPR023058">
    <property type="entry name" value="PPIase_PpiC_CS"/>
</dbReference>
<dbReference type="InterPro" id="IPR027304">
    <property type="entry name" value="Trigger_fact/SurA_dom_sf"/>
</dbReference>
<dbReference type="InterPro" id="IPR050245">
    <property type="entry name" value="PrsA_foldase"/>
</dbReference>
<dbReference type="Gene3D" id="3.10.50.40">
    <property type="match status" value="1"/>
</dbReference>
<keyword evidence="8 11" id="KW-0564">Palmitate</keyword>
<sequence length="318" mass="35708">MKMKKGLLISSLSILLLVACTNEDTNEGNSTNNANTNEASGAVIAETSVGDITEEELMSELRAMYGEQALQTLIQRKIFEAEALNQQVTDEDIDEEIQFLMESMGMEEEEQFYEMMQMQGIPNEEVLRQQVTQHLVLASIVGDPEEVDDETLRAEYDQGQEVEARHILVSEEELANELVDRLNDGEDFATLAEEYSVDPGSAAEGGNLGSFGRGTMTPPFEKAAFNLAEGEISEPIESQFGYHIIEVTGRTPFEQEFEEVVDQLRSSYNDRKLFEMNEVQQELIQNVDVNVLDEDFAHLSTETEETSDDDTEENNSEE</sequence>
<keyword evidence="7 11" id="KW-0472">Membrane</keyword>
<feature type="chain" id="PRO_5039062310" description="Foldase protein PrsA" evidence="13">
    <location>
        <begin position="20"/>
        <end position="318"/>
    </location>
</feature>
<keyword evidence="16" id="KW-1185">Reference proteome</keyword>
<name>A0A859FDU4_9BACI</name>
<dbReference type="SUPFAM" id="SSF54534">
    <property type="entry name" value="FKBP-like"/>
    <property type="match status" value="1"/>
</dbReference>
<dbReference type="PANTHER" id="PTHR47245">
    <property type="entry name" value="PEPTIDYLPROLYL ISOMERASE"/>
    <property type="match status" value="1"/>
</dbReference>
<evidence type="ECO:0000256" key="6">
    <source>
        <dbReference type="ARBA" id="ARBA00023110"/>
    </source>
</evidence>
<evidence type="ECO:0000256" key="1">
    <source>
        <dbReference type="ARBA" id="ARBA00000971"/>
    </source>
</evidence>
<evidence type="ECO:0000313" key="15">
    <source>
        <dbReference type="EMBL" id="QKS70744.1"/>
    </source>
</evidence>
<evidence type="ECO:0000256" key="2">
    <source>
        <dbReference type="ARBA" id="ARBA00004193"/>
    </source>
</evidence>